<dbReference type="Proteomes" id="UP000749646">
    <property type="component" value="Unassembled WGS sequence"/>
</dbReference>
<evidence type="ECO:0000313" key="2">
    <source>
        <dbReference type="EMBL" id="KAG0002569.1"/>
    </source>
</evidence>
<comment type="caution">
    <text evidence="2">The sequence shown here is derived from an EMBL/GenBank/DDBJ whole genome shotgun (WGS) entry which is preliminary data.</text>
</comment>
<evidence type="ECO:0000313" key="3">
    <source>
        <dbReference type="Proteomes" id="UP000749646"/>
    </source>
</evidence>
<feature type="compositionally biased region" description="Acidic residues" evidence="1">
    <location>
        <begin position="210"/>
        <end position="220"/>
    </location>
</feature>
<sequence>MTTLVSLSQLDDILSLSSRYNNNNDNNNNSFLQDYETVSELDLFHSSEPESFKDIERQRRHRKWASTHNSTIKKLNKSSLKVRGEARREQHDLKILENLEQRREHHADSNDNGGTTESDQDESNSSSSSSKNNNKTKAKKERNARQLSNKKSHDFELSASFSSGSDSDRKRDSNNMTKSNEKPVRPTDRSNKRADRHRRPEDEIPFSSDDFGDSEDSECDFEGKSMAVGASYEEYEERIRFKRNLNFKTDDSSSSSSNTPRCARKLGSNEWKQVYVEKLDEKDQHRAQQGKQQSRSRYRS</sequence>
<feature type="compositionally biased region" description="Low complexity" evidence="1">
    <location>
        <begin position="123"/>
        <end position="133"/>
    </location>
</feature>
<feature type="compositionally biased region" description="Polar residues" evidence="1">
    <location>
        <begin position="66"/>
        <end position="79"/>
    </location>
</feature>
<organism evidence="2 3">
    <name type="scientific">Modicella reniformis</name>
    <dbReference type="NCBI Taxonomy" id="1440133"/>
    <lineage>
        <taxon>Eukaryota</taxon>
        <taxon>Fungi</taxon>
        <taxon>Fungi incertae sedis</taxon>
        <taxon>Mucoromycota</taxon>
        <taxon>Mortierellomycotina</taxon>
        <taxon>Mortierellomycetes</taxon>
        <taxon>Mortierellales</taxon>
        <taxon>Mortierellaceae</taxon>
        <taxon>Modicella</taxon>
    </lineage>
</organism>
<proteinExistence type="predicted"/>
<gene>
    <name evidence="2" type="ORF">BGZ65_002538</name>
</gene>
<name>A0A9P6MIR2_9FUNG</name>
<feature type="compositionally biased region" description="Basic and acidic residues" evidence="1">
    <location>
        <begin position="166"/>
        <end position="202"/>
    </location>
</feature>
<reference evidence="2" key="1">
    <citation type="journal article" date="2020" name="Fungal Divers.">
        <title>Resolving the Mortierellaceae phylogeny through synthesis of multi-gene phylogenetics and phylogenomics.</title>
        <authorList>
            <person name="Vandepol N."/>
            <person name="Liber J."/>
            <person name="Desiro A."/>
            <person name="Na H."/>
            <person name="Kennedy M."/>
            <person name="Barry K."/>
            <person name="Grigoriev I.V."/>
            <person name="Miller A.N."/>
            <person name="O'Donnell K."/>
            <person name="Stajich J.E."/>
            <person name="Bonito G."/>
        </authorList>
    </citation>
    <scope>NUCLEOTIDE SEQUENCE</scope>
    <source>
        <strain evidence="2">MES-2147</strain>
    </source>
</reference>
<feature type="region of interest" description="Disordered" evidence="1">
    <location>
        <begin position="53"/>
        <end position="227"/>
    </location>
</feature>
<feature type="compositionally biased region" description="Basic and acidic residues" evidence="1">
    <location>
        <begin position="82"/>
        <end position="109"/>
    </location>
</feature>
<dbReference type="OrthoDB" id="2441534at2759"/>
<feature type="region of interest" description="Disordered" evidence="1">
    <location>
        <begin position="244"/>
        <end position="300"/>
    </location>
</feature>
<dbReference type="AlphaFoldDB" id="A0A9P6MIR2"/>
<protein>
    <submittedName>
        <fullName evidence="2">Uncharacterized protein</fullName>
    </submittedName>
</protein>
<dbReference type="EMBL" id="JAAAHW010000429">
    <property type="protein sequence ID" value="KAG0002569.1"/>
    <property type="molecule type" value="Genomic_DNA"/>
</dbReference>
<accession>A0A9P6MIR2</accession>
<feature type="compositionally biased region" description="Basic and acidic residues" evidence="1">
    <location>
        <begin position="275"/>
        <end position="286"/>
    </location>
</feature>
<keyword evidence="3" id="KW-1185">Reference proteome</keyword>
<evidence type="ECO:0000256" key="1">
    <source>
        <dbReference type="SAM" id="MobiDB-lite"/>
    </source>
</evidence>